<feature type="transmembrane region" description="Helical" evidence="6">
    <location>
        <begin position="71"/>
        <end position="90"/>
    </location>
</feature>
<feature type="transmembrane region" description="Helical" evidence="6">
    <location>
        <begin position="39"/>
        <end position="59"/>
    </location>
</feature>
<evidence type="ECO:0000256" key="2">
    <source>
        <dbReference type="ARBA" id="ARBA00009773"/>
    </source>
</evidence>
<feature type="transmembrane region" description="Helical" evidence="6">
    <location>
        <begin position="16"/>
        <end position="33"/>
    </location>
</feature>
<feature type="non-terminal residue" evidence="7">
    <location>
        <position position="369"/>
    </location>
</feature>
<dbReference type="GO" id="GO:0016020">
    <property type="term" value="C:membrane"/>
    <property type="evidence" value="ECO:0007669"/>
    <property type="project" value="UniProtKB-SubCell"/>
</dbReference>
<feature type="transmembrane region" description="Helical" evidence="6">
    <location>
        <begin position="311"/>
        <end position="342"/>
    </location>
</feature>
<comment type="subcellular location">
    <subcellularLocation>
        <location evidence="1">Membrane</location>
        <topology evidence="1">Multi-pass membrane protein</topology>
    </subcellularLocation>
</comment>
<evidence type="ECO:0008006" key="8">
    <source>
        <dbReference type="Google" id="ProtNLM"/>
    </source>
</evidence>
<keyword evidence="5 6" id="KW-0472">Membrane</keyword>
<keyword evidence="3 6" id="KW-0812">Transmembrane</keyword>
<keyword evidence="4 6" id="KW-1133">Transmembrane helix</keyword>
<evidence type="ECO:0000256" key="6">
    <source>
        <dbReference type="SAM" id="Phobius"/>
    </source>
</evidence>
<proteinExistence type="inferred from homology"/>
<dbReference type="InterPro" id="IPR002549">
    <property type="entry name" value="AI-2E-like"/>
</dbReference>
<gene>
    <name evidence="7" type="ORF">AVDCRST_MAG89-4950</name>
</gene>
<sequence>MPAQERRTEKAERSPFAVLTATVFTVLLLLFVYSVANVLLLVFLAALFAVYLTAISEFLEDRFGIRPALGLPLGLLFSALLATGIVWLVIPPVLQQTQELLTALPKLMTQGIDGLSAVIARYPVLAAILPQAELQHQISGMMSSAGGYFAGLVPYLFGGLHVAIEAISVLVMGVYMALRPSVYREGIILLTPPVHRELVRDILADLGRSLRAWIGGQILAMFFLGALTYVGLLLLDVPYAMAFGVFTGVVVMVPFFGTLVSTLLPPLFVLGSGGLARAFLVVLLGVVIHIVEANFIHPLIMERRVHLPPVLSILSVLIMAELMGVIGLLVAVPVLATVMVIVRRIYVHRLLEGKGFRRFVRDAPAEIRL</sequence>
<dbReference type="PANTHER" id="PTHR21716:SF62">
    <property type="entry name" value="TRANSPORT PROTEIN YDBI-RELATED"/>
    <property type="match status" value="1"/>
</dbReference>
<evidence type="ECO:0000256" key="3">
    <source>
        <dbReference type="ARBA" id="ARBA00022692"/>
    </source>
</evidence>
<reference evidence="7" key="1">
    <citation type="submission" date="2020-02" db="EMBL/GenBank/DDBJ databases">
        <authorList>
            <person name="Meier V. D."/>
        </authorList>
    </citation>
    <scope>NUCLEOTIDE SEQUENCE</scope>
    <source>
        <strain evidence="7">AVDCRST_MAG89</strain>
    </source>
</reference>
<feature type="transmembrane region" description="Helical" evidence="6">
    <location>
        <begin position="210"/>
        <end position="233"/>
    </location>
</feature>
<name>A0A6J4N248_9BACT</name>
<accession>A0A6J4N248</accession>
<dbReference type="Pfam" id="PF01594">
    <property type="entry name" value="AI-2E_transport"/>
    <property type="match status" value="1"/>
</dbReference>
<protein>
    <recommendedName>
        <fullName evidence="8">AI-2E family transporter</fullName>
    </recommendedName>
</protein>
<evidence type="ECO:0000256" key="4">
    <source>
        <dbReference type="ARBA" id="ARBA00022989"/>
    </source>
</evidence>
<evidence type="ECO:0000256" key="5">
    <source>
        <dbReference type="ARBA" id="ARBA00023136"/>
    </source>
</evidence>
<feature type="transmembrane region" description="Helical" evidence="6">
    <location>
        <begin position="267"/>
        <end position="291"/>
    </location>
</feature>
<dbReference type="PANTHER" id="PTHR21716">
    <property type="entry name" value="TRANSMEMBRANE PROTEIN"/>
    <property type="match status" value="1"/>
</dbReference>
<dbReference type="EMBL" id="CADCTV010001045">
    <property type="protein sequence ID" value="CAA9375338.1"/>
    <property type="molecule type" value="Genomic_DNA"/>
</dbReference>
<evidence type="ECO:0000256" key="1">
    <source>
        <dbReference type="ARBA" id="ARBA00004141"/>
    </source>
</evidence>
<evidence type="ECO:0000313" key="7">
    <source>
        <dbReference type="EMBL" id="CAA9375338.1"/>
    </source>
</evidence>
<dbReference type="AlphaFoldDB" id="A0A6J4N248"/>
<dbReference type="GO" id="GO:0055085">
    <property type="term" value="P:transmembrane transport"/>
    <property type="evidence" value="ECO:0007669"/>
    <property type="project" value="TreeGrafter"/>
</dbReference>
<organism evidence="7">
    <name type="scientific">uncultured Gemmatimonadota bacterium</name>
    <dbReference type="NCBI Taxonomy" id="203437"/>
    <lineage>
        <taxon>Bacteria</taxon>
        <taxon>Pseudomonadati</taxon>
        <taxon>Gemmatimonadota</taxon>
        <taxon>environmental samples</taxon>
    </lineage>
</organism>
<comment type="similarity">
    <text evidence="2">Belongs to the autoinducer-2 exporter (AI-2E) (TC 2.A.86) family.</text>
</comment>
<feature type="transmembrane region" description="Helical" evidence="6">
    <location>
        <begin position="152"/>
        <end position="178"/>
    </location>
</feature>